<dbReference type="RefSeq" id="WP_188721697.1">
    <property type="nucleotide sequence ID" value="NZ_BMIF01000008.1"/>
</dbReference>
<dbReference type="InterPro" id="IPR032635">
    <property type="entry name" value="Anti_2"/>
</dbReference>
<dbReference type="Pfam" id="PF16998">
    <property type="entry name" value="17kDa_Anti_2"/>
    <property type="match status" value="1"/>
</dbReference>
<proteinExistence type="predicted"/>
<dbReference type="AlphaFoldDB" id="A0A916W6X2"/>
<feature type="region of interest" description="Disordered" evidence="1">
    <location>
        <begin position="1"/>
        <end position="27"/>
    </location>
</feature>
<reference evidence="3" key="2">
    <citation type="submission" date="2020-09" db="EMBL/GenBank/DDBJ databases">
        <authorList>
            <person name="Sun Q."/>
            <person name="Zhou Y."/>
        </authorList>
    </citation>
    <scope>NUCLEOTIDE SEQUENCE</scope>
    <source>
        <strain evidence="3">CGMCC 1.15320</strain>
    </source>
</reference>
<feature type="domain" description="Surface antigen" evidence="2">
    <location>
        <begin position="35"/>
        <end position="104"/>
    </location>
</feature>
<accession>A0A916W6X2</accession>
<evidence type="ECO:0000256" key="1">
    <source>
        <dbReference type="SAM" id="MobiDB-lite"/>
    </source>
</evidence>
<comment type="caution">
    <text evidence="3">The sequence shown here is derived from an EMBL/GenBank/DDBJ whole genome shotgun (WGS) entry which is preliminary data.</text>
</comment>
<evidence type="ECO:0000259" key="2">
    <source>
        <dbReference type="Pfam" id="PF16998"/>
    </source>
</evidence>
<sequence>MQGVLGSGIDSVLKTGSTPAPQVTDPNGPAILMALTQNPEPGVEWENAEEGSRGKISSVDRKEENGVPCLAFQSTRESFDGIHLYEGEACQTPRGIMALRSLTKL</sequence>
<gene>
    <name evidence="3" type="ORF">GCM10011385_27980</name>
</gene>
<feature type="compositionally biased region" description="Polar residues" evidence="1">
    <location>
        <begin position="14"/>
        <end position="25"/>
    </location>
</feature>
<name>A0A916W6X2_9HYPH</name>
<dbReference type="Proteomes" id="UP000636264">
    <property type="component" value="Unassembled WGS sequence"/>
</dbReference>
<dbReference type="EMBL" id="BMIF01000008">
    <property type="protein sequence ID" value="GGA72506.1"/>
    <property type="molecule type" value="Genomic_DNA"/>
</dbReference>
<protein>
    <recommendedName>
        <fullName evidence="2">Surface antigen domain-containing protein</fullName>
    </recommendedName>
</protein>
<keyword evidence="4" id="KW-1185">Reference proteome</keyword>
<reference evidence="3" key="1">
    <citation type="journal article" date="2014" name="Int. J. Syst. Evol. Microbiol.">
        <title>Complete genome sequence of Corynebacterium casei LMG S-19264T (=DSM 44701T), isolated from a smear-ripened cheese.</title>
        <authorList>
            <consortium name="US DOE Joint Genome Institute (JGI-PGF)"/>
            <person name="Walter F."/>
            <person name="Albersmeier A."/>
            <person name="Kalinowski J."/>
            <person name="Ruckert C."/>
        </authorList>
    </citation>
    <scope>NUCLEOTIDE SEQUENCE</scope>
    <source>
        <strain evidence="3">CGMCC 1.15320</strain>
    </source>
</reference>
<organism evidence="3 4">
    <name type="scientific">Nitratireductor aestuarii</name>
    <dbReference type="NCBI Taxonomy" id="1735103"/>
    <lineage>
        <taxon>Bacteria</taxon>
        <taxon>Pseudomonadati</taxon>
        <taxon>Pseudomonadota</taxon>
        <taxon>Alphaproteobacteria</taxon>
        <taxon>Hyphomicrobiales</taxon>
        <taxon>Phyllobacteriaceae</taxon>
        <taxon>Nitratireductor</taxon>
    </lineage>
</organism>
<evidence type="ECO:0000313" key="4">
    <source>
        <dbReference type="Proteomes" id="UP000636264"/>
    </source>
</evidence>
<evidence type="ECO:0000313" key="3">
    <source>
        <dbReference type="EMBL" id="GGA72506.1"/>
    </source>
</evidence>